<keyword evidence="1" id="KW-1133">Transmembrane helix</keyword>
<feature type="transmembrane region" description="Helical" evidence="1">
    <location>
        <begin position="50"/>
        <end position="68"/>
    </location>
</feature>
<sequence>MSDVNVIRGENGALIMARTCLCAVRFWSSFLSARNLRPKPYAHVQPVEVTSALSTSALTLIFLIGYGAERQIFRLRVHP</sequence>
<protein>
    <submittedName>
        <fullName evidence="2">Uncharacterized protein</fullName>
    </submittedName>
</protein>
<dbReference type="EMBL" id="CCYD01000217">
    <property type="protein sequence ID" value="CEG36643.1"/>
    <property type="molecule type" value="Genomic_DNA"/>
</dbReference>
<evidence type="ECO:0000313" key="3">
    <source>
        <dbReference type="Proteomes" id="UP000054928"/>
    </source>
</evidence>
<dbReference type="GeneID" id="36409962"/>
<feature type="transmembrane region" description="Helical" evidence="1">
    <location>
        <begin position="12"/>
        <end position="30"/>
    </location>
</feature>
<organism evidence="2 3">
    <name type="scientific">Plasmopara halstedii</name>
    <name type="common">Downy mildew of sunflower</name>
    <dbReference type="NCBI Taxonomy" id="4781"/>
    <lineage>
        <taxon>Eukaryota</taxon>
        <taxon>Sar</taxon>
        <taxon>Stramenopiles</taxon>
        <taxon>Oomycota</taxon>
        <taxon>Peronosporomycetes</taxon>
        <taxon>Peronosporales</taxon>
        <taxon>Peronosporaceae</taxon>
        <taxon>Plasmopara</taxon>
    </lineage>
</organism>
<dbReference type="RefSeq" id="XP_024573012.1">
    <property type="nucleotide sequence ID" value="XM_024721879.2"/>
</dbReference>
<dbReference type="Proteomes" id="UP000054928">
    <property type="component" value="Unassembled WGS sequence"/>
</dbReference>
<accession>A0A0N7L3R9</accession>
<name>A0A0N7L3R9_PLAHL</name>
<keyword evidence="3" id="KW-1185">Reference proteome</keyword>
<reference evidence="3" key="1">
    <citation type="submission" date="2014-09" db="EMBL/GenBank/DDBJ databases">
        <authorList>
            <person name="Sharma Rahul"/>
            <person name="Thines Marco"/>
        </authorList>
    </citation>
    <scope>NUCLEOTIDE SEQUENCE [LARGE SCALE GENOMIC DNA]</scope>
</reference>
<evidence type="ECO:0000256" key="1">
    <source>
        <dbReference type="SAM" id="Phobius"/>
    </source>
</evidence>
<evidence type="ECO:0000313" key="2">
    <source>
        <dbReference type="EMBL" id="CEG36643.1"/>
    </source>
</evidence>
<proteinExistence type="predicted"/>
<dbReference type="AlphaFoldDB" id="A0A0N7L3R9"/>
<keyword evidence="1" id="KW-0812">Transmembrane</keyword>
<keyword evidence="1" id="KW-0472">Membrane</keyword>